<evidence type="ECO:0000256" key="1">
    <source>
        <dbReference type="SAM" id="MobiDB-lite"/>
    </source>
</evidence>
<feature type="region of interest" description="Disordered" evidence="1">
    <location>
        <begin position="24"/>
        <end position="46"/>
    </location>
</feature>
<name>A0A9N9GP52_9GLOM</name>
<accession>A0A9N9GP52</accession>
<evidence type="ECO:0000313" key="3">
    <source>
        <dbReference type="Proteomes" id="UP000789570"/>
    </source>
</evidence>
<sequence>MRCRRFYQKKVSVILLDERILDPTNLDDNGFSAGDASESSSPQLRALRSSLDISEENTSFRIIGDSEEIGIPNSDIISDFRGDGSDNLLIDRLINPGQTTLPRYLLVSEINLSDSKSTQVNIA</sequence>
<dbReference type="AlphaFoldDB" id="A0A9N9GP52"/>
<dbReference type="EMBL" id="CAJVPQ010003029">
    <property type="protein sequence ID" value="CAG8615983.1"/>
    <property type="molecule type" value="Genomic_DNA"/>
</dbReference>
<protein>
    <submittedName>
        <fullName evidence="2">12901_t:CDS:1</fullName>
    </submittedName>
</protein>
<keyword evidence="3" id="KW-1185">Reference proteome</keyword>
<proteinExistence type="predicted"/>
<organism evidence="2 3">
    <name type="scientific">Funneliformis caledonium</name>
    <dbReference type="NCBI Taxonomy" id="1117310"/>
    <lineage>
        <taxon>Eukaryota</taxon>
        <taxon>Fungi</taxon>
        <taxon>Fungi incertae sedis</taxon>
        <taxon>Mucoromycota</taxon>
        <taxon>Glomeromycotina</taxon>
        <taxon>Glomeromycetes</taxon>
        <taxon>Glomerales</taxon>
        <taxon>Glomeraceae</taxon>
        <taxon>Funneliformis</taxon>
    </lineage>
</organism>
<reference evidence="2" key="1">
    <citation type="submission" date="2021-06" db="EMBL/GenBank/DDBJ databases">
        <authorList>
            <person name="Kallberg Y."/>
            <person name="Tangrot J."/>
            <person name="Rosling A."/>
        </authorList>
    </citation>
    <scope>NUCLEOTIDE SEQUENCE</scope>
    <source>
        <strain evidence="2">UK204</strain>
    </source>
</reference>
<evidence type="ECO:0000313" key="2">
    <source>
        <dbReference type="EMBL" id="CAG8615983.1"/>
    </source>
</evidence>
<gene>
    <name evidence="2" type="ORF">FCALED_LOCUS9310</name>
</gene>
<dbReference type="Proteomes" id="UP000789570">
    <property type="component" value="Unassembled WGS sequence"/>
</dbReference>
<comment type="caution">
    <text evidence="2">The sequence shown here is derived from an EMBL/GenBank/DDBJ whole genome shotgun (WGS) entry which is preliminary data.</text>
</comment>